<name>A0A8H7DCT6_9AGAR</name>
<evidence type="ECO:0000313" key="2">
    <source>
        <dbReference type="EMBL" id="KAF7368187.1"/>
    </source>
</evidence>
<evidence type="ECO:0000256" key="1">
    <source>
        <dbReference type="SAM" id="MobiDB-lite"/>
    </source>
</evidence>
<feature type="region of interest" description="Disordered" evidence="1">
    <location>
        <begin position="377"/>
        <end position="399"/>
    </location>
</feature>
<feature type="region of interest" description="Disordered" evidence="1">
    <location>
        <begin position="221"/>
        <end position="251"/>
    </location>
</feature>
<sequence>MASSCHCAASFSYRISTFSPATFTRRTSQRPIEAIAVSPRRISSPASLPPDTAPLRSGTAHQLRRLDDGTPLSWSSLSKRAKALILYLCRVVGVGRVGGCCGLGGHQVRRASPTAIHLSAAAARIAFVAVQASEDADFVPYASDSCICPRPSFCLVIWAVAALAGVGRAGGVGDARQGKASRASPATLRFPSATTVFLLVAVRASDQTDLAPHTALLSLGSDARSPRSRQEGGRRRWIGYSKGGSPSSPECSLSGVTASSVLIPVQGGDHLGLISDPATRSSSSYQVFWSAGAFVGVGGTRGGDGGTSSSTYDPAHCLPRAVRRSRQRHAHRRTSLFRLHDLRRRGLSWGLQTTPPLLSGFSVLCFVSQPMGLGAQESADSGVHPHIHPLRATEPQLQL</sequence>
<reference evidence="2" key="1">
    <citation type="submission" date="2020-05" db="EMBL/GenBank/DDBJ databases">
        <title>Mycena genomes resolve the evolution of fungal bioluminescence.</title>
        <authorList>
            <person name="Tsai I.J."/>
        </authorList>
    </citation>
    <scope>NUCLEOTIDE SEQUENCE</scope>
    <source>
        <strain evidence="2">CCC161011</strain>
    </source>
</reference>
<evidence type="ECO:0000313" key="3">
    <source>
        <dbReference type="Proteomes" id="UP000620124"/>
    </source>
</evidence>
<organism evidence="2 3">
    <name type="scientific">Mycena venus</name>
    <dbReference type="NCBI Taxonomy" id="2733690"/>
    <lineage>
        <taxon>Eukaryota</taxon>
        <taxon>Fungi</taxon>
        <taxon>Dikarya</taxon>
        <taxon>Basidiomycota</taxon>
        <taxon>Agaricomycotina</taxon>
        <taxon>Agaricomycetes</taxon>
        <taxon>Agaricomycetidae</taxon>
        <taxon>Agaricales</taxon>
        <taxon>Marasmiineae</taxon>
        <taxon>Mycenaceae</taxon>
        <taxon>Mycena</taxon>
    </lineage>
</organism>
<dbReference type="OrthoDB" id="10666670at2759"/>
<gene>
    <name evidence="2" type="ORF">MVEN_00137800</name>
</gene>
<dbReference type="EMBL" id="JACAZI010000002">
    <property type="protein sequence ID" value="KAF7368187.1"/>
    <property type="molecule type" value="Genomic_DNA"/>
</dbReference>
<keyword evidence="3" id="KW-1185">Reference proteome</keyword>
<protein>
    <submittedName>
        <fullName evidence="2">Uncharacterized protein</fullName>
    </submittedName>
</protein>
<accession>A0A8H7DCT6</accession>
<proteinExistence type="predicted"/>
<comment type="caution">
    <text evidence="2">The sequence shown here is derived from an EMBL/GenBank/DDBJ whole genome shotgun (WGS) entry which is preliminary data.</text>
</comment>
<dbReference type="AlphaFoldDB" id="A0A8H7DCT6"/>
<feature type="compositionally biased region" description="Basic and acidic residues" evidence="1">
    <location>
        <begin position="224"/>
        <end position="234"/>
    </location>
</feature>
<dbReference type="Proteomes" id="UP000620124">
    <property type="component" value="Unassembled WGS sequence"/>
</dbReference>